<sequence>MISYRWCEQLVDDDRAEVLELVRVAADYDHEAGFTAIPAADVEAVSRAGVVVRHLPIKARRDLSARDDAPMLVVAYLHLSIDDNGQGSVAYVVHPDCRSRGVTTTLVEELGIDVTQPGGWVGTGATALRAWAYGSHPASERLTGRFGIEAVRRLWTLSRNLTGPFAVDLAPASVPAGYAVNEASDMVAVTEIVGVAGLPTRQAAEVSDGIASGTGSVLIASDQGGQPVGFVWFDPELHEHLELRAAWVRALVLTPQSRGSGLGTALLTRALEELEAVGAQTSLIRIDPEDEGAVRMLRLLSYEQEDAHACFQVGAWKEGVES</sequence>
<evidence type="ECO:0000259" key="3">
    <source>
        <dbReference type="PROSITE" id="PS51186"/>
    </source>
</evidence>
<dbReference type="InterPro" id="IPR016181">
    <property type="entry name" value="Acyl_CoA_acyltransferase"/>
</dbReference>
<dbReference type="Pfam" id="PF00583">
    <property type="entry name" value="Acetyltransf_1"/>
    <property type="match status" value="1"/>
</dbReference>
<keyword evidence="5" id="KW-1185">Reference proteome</keyword>
<protein>
    <submittedName>
        <fullName evidence="4">GNAT family N-acetyltransferase</fullName>
    </submittedName>
</protein>
<dbReference type="Proteomes" id="UP001185927">
    <property type="component" value="Unassembled WGS sequence"/>
</dbReference>
<dbReference type="Gene3D" id="3.40.630.30">
    <property type="match status" value="1"/>
</dbReference>
<comment type="caution">
    <text evidence="4">The sequence shown here is derived from an EMBL/GenBank/DDBJ whole genome shotgun (WGS) entry which is preliminary data.</text>
</comment>
<dbReference type="SUPFAM" id="SSF55729">
    <property type="entry name" value="Acyl-CoA N-acyltransferases (Nat)"/>
    <property type="match status" value="1"/>
</dbReference>
<feature type="domain" description="N-acetyltransferase" evidence="3">
    <location>
        <begin position="176"/>
        <end position="322"/>
    </location>
</feature>
<dbReference type="InterPro" id="IPR000182">
    <property type="entry name" value="GNAT_dom"/>
</dbReference>
<dbReference type="RefSeq" id="WP_317542538.1">
    <property type="nucleotide sequence ID" value="NZ_JAWLKB010000007.1"/>
</dbReference>
<accession>A0ABU4BWD5</accession>
<reference evidence="4 5" key="1">
    <citation type="submission" date="2023-10" db="EMBL/GenBank/DDBJ databases">
        <title>Development of a sustainable strategy for remediation of hydrocarbon-contaminated territories based on the waste exchange concept.</title>
        <authorList>
            <person name="Krivoruchko A."/>
        </authorList>
    </citation>
    <scope>NUCLEOTIDE SEQUENCE [LARGE SCALE GENOMIC DNA]</scope>
    <source>
        <strain evidence="4 5">IEGM 1203</strain>
    </source>
</reference>
<evidence type="ECO:0000256" key="2">
    <source>
        <dbReference type="ARBA" id="ARBA00023315"/>
    </source>
</evidence>
<dbReference type="PANTHER" id="PTHR43072">
    <property type="entry name" value="N-ACETYLTRANSFERASE"/>
    <property type="match status" value="1"/>
</dbReference>
<keyword evidence="1" id="KW-0808">Transferase</keyword>
<name>A0ABU4BWD5_RHOGO</name>
<dbReference type="CDD" id="cd04301">
    <property type="entry name" value="NAT_SF"/>
    <property type="match status" value="1"/>
</dbReference>
<dbReference type="EMBL" id="JAWLKB010000007">
    <property type="protein sequence ID" value="MDV6268404.1"/>
    <property type="molecule type" value="Genomic_DNA"/>
</dbReference>
<gene>
    <name evidence="4" type="ORF">R3Q16_17465</name>
</gene>
<organism evidence="4 5">
    <name type="scientific">Rhodococcus globerulus</name>
    <dbReference type="NCBI Taxonomy" id="33008"/>
    <lineage>
        <taxon>Bacteria</taxon>
        <taxon>Bacillati</taxon>
        <taxon>Actinomycetota</taxon>
        <taxon>Actinomycetes</taxon>
        <taxon>Mycobacteriales</taxon>
        <taxon>Nocardiaceae</taxon>
        <taxon>Rhodococcus</taxon>
    </lineage>
</organism>
<keyword evidence="2" id="KW-0012">Acyltransferase</keyword>
<evidence type="ECO:0000313" key="4">
    <source>
        <dbReference type="EMBL" id="MDV6268404.1"/>
    </source>
</evidence>
<evidence type="ECO:0000256" key="1">
    <source>
        <dbReference type="ARBA" id="ARBA00022679"/>
    </source>
</evidence>
<evidence type="ECO:0000313" key="5">
    <source>
        <dbReference type="Proteomes" id="UP001185927"/>
    </source>
</evidence>
<dbReference type="PANTHER" id="PTHR43072:SF23">
    <property type="entry name" value="UPF0039 PROTEIN C11D3.02C"/>
    <property type="match status" value="1"/>
</dbReference>
<proteinExistence type="predicted"/>
<dbReference type="PROSITE" id="PS51186">
    <property type="entry name" value="GNAT"/>
    <property type="match status" value="1"/>
</dbReference>